<keyword evidence="2" id="KW-0503">Monooxygenase</keyword>
<dbReference type="KEGG" id="amaq:GO499_18545"/>
<organism evidence="2 3">
    <name type="scientific">Algicella marina</name>
    <dbReference type="NCBI Taxonomy" id="2683284"/>
    <lineage>
        <taxon>Bacteria</taxon>
        <taxon>Pseudomonadati</taxon>
        <taxon>Pseudomonadota</taxon>
        <taxon>Alphaproteobacteria</taxon>
        <taxon>Rhodobacterales</taxon>
        <taxon>Paracoccaceae</taxon>
        <taxon>Algicella</taxon>
    </lineage>
</organism>
<proteinExistence type="predicted"/>
<dbReference type="AlphaFoldDB" id="A0A6P1T6Y0"/>
<dbReference type="InterPro" id="IPR050404">
    <property type="entry name" value="Heme-degrading_MO"/>
</dbReference>
<dbReference type="SUPFAM" id="SSF54909">
    <property type="entry name" value="Dimeric alpha+beta barrel"/>
    <property type="match status" value="1"/>
</dbReference>
<dbReference type="Gene3D" id="3.30.70.100">
    <property type="match status" value="1"/>
</dbReference>
<gene>
    <name evidence="2" type="ORF">GO499_18545</name>
</gene>
<evidence type="ECO:0000259" key="1">
    <source>
        <dbReference type="PROSITE" id="PS51725"/>
    </source>
</evidence>
<feature type="domain" description="ABM" evidence="1">
    <location>
        <begin position="3"/>
        <end position="97"/>
    </location>
</feature>
<dbReference type="PANTHER" id="PTHR34474">
    <property type="entry name" value="SIGNAL TRANSDUCTION PROTEIN TRAP"/>
    <property type="match status" value="1"/>
</dbReference>
<evidence type="ECO:0000313" key="2">
    <source>
        <dbReference type="EMBL" id="QHQ37039.1"/>
    </source>
</evidence>
<dbReference type="GO" id="GO:0004497">
    <property type="term" value="F:monooxygenase activity"/>
    <property type="evidence" value="ECO:0007669"/>
    <property type="project" value="UniProtKB-KW"/>
</dbReference>
<reference evidence="2 3" key="1">
    <citation type="submission" date="2019-12" db="EMBL/GenBank/DDBJ databases">
        <title>Complete genome sequence of Algicella marina strain 9Alg 56(T) isolated from the red alga Tichocarpus crinitus.</title>
        <authorList>
            <person name="Kim S.-G."/>
            <person name="Nedashkovskaya O.I."/>
        </authorList>
    </citation>
    <scope>NUCLEOTIDE SEQUENCE [LARGE SCALE GENOMIC DNA]</scope>
    <source>
        <strain evidence="2 3">9Alg 56</strain>
    </source>
</reference>
<dbReference type="PANTHER" id="PTHR34474:SF2">
    <property type="entry name" value="SIGNAL TRANSDUCTION PROTEIN TRAP"/>
    <property type="match status" value="1"/>
</dbReference>
<dbReference type="PROSITE" id="PS51725">
    <property type="entry name" value="ABM"/>
    <property type="match status" value="1"/>
</dbReference>
<keyword evidence="2" id="KW-0560">Oxidoreductase</keyword>
<evidence type="ECO:0000313" key="3">
    <source>
        <dbReference type="Proteomes" id="UP000464495"/>
    </source>
</evidence>
<dbReference type="Proteomes" id="UP000464495">
    <property type="component" value="Chromosome"/>
</dbReference>
<keyword evidence="3" id="KW-1185">Reference proteome</keyword>
<accession>A0A6P1T6Y0</accession>
<dbReference type="InterPro" id="IPR011008">
    <property type="entry name" value="Dimeric_a/b-barrel"/>
</dbReference>
<dbReference type="EMBL" id="CP046620">
    <property type="protein sequence ID" value="QHQ37039.1"/>
    <property type="molecule type" value="Genomic_DNA"/>
</dbReference>
<dbReference type="InterPro" id="IPR007138">
    <property type="entry name" value="ABM_dom"/>
</dbReference>
<dbReference type="Pfam" id="PF03992">
    <property type="entry name" value="ABM"/>
    <property type="match status" value="1"/>
</dbReference>
<protein>
    <submittedName>
        <fullName evidence="2">Antibiotic biosynthesis monooxygenase</fullName>
    </submittedName>
</protein>
<name>A0A6P1T6Y0_9RHOB</name>
<sequence length="103" mass="11597">MTYIAMNRFQVLPDQTEAFEQVWASRDSQLAQVPGFVSFRLLRGPAADDHVLYASHTVWENEQVFTDWTKSEAFRKAHAGAGQGPRLTTGHPRFEGFATVLEA</sequence>
<dbReference type="RefSeq" id="WP_161863581.1">
    <property type="nucleotide sequence ID" value="NZ_CP046620.1"/>
</dbReference>